<dbReference type="Pfam" id="PF01556">
    <property type="entry name" value="DnaJ_C"/>
    <property type="match status" value="1"/>
</dbReference>
<dbReference type="GO" id="GO:0005737">
    <property type="term" value="C:cytoplasm"/>
    <property type="evidence" value="ECO:0007669"/>
    <property type="project" value="TreeGrafter"/>
</dbReference>
<dbReference type="SMART" id="SM00271">
    <property type="entry name" value="DnaJ"/>
    <property type="match status" value="1"/>
</dbReference>
<dbReference type="Pfam" id="PF00226">
    <property type="entry name" value="DnaJ"/>
    <property type="match status" value="1"/>
</dbReference>
<dbReference type="PROSITE" id="PS50076">
    <property type="entry name" value="DNAJ_2"/>
    <property type="match status" value="1"/>
</dbReference>
<dbReference type="SUPFAM" id="SSF49493">
    <property type="entry name" value="HSP40/DnaJ peptide-binding domain"/>
    <property type="match status" value="2"/>
</dbReference>
<accession>A0A4P2VHF3</accession>
<dbReference type="PANTHER" id="PTHR43096">
    <property type="entry name" value="DNAJ HOMOLOG 1, MITOCHONDRIAL-RELATED"/>
    <property type="match status" value="1"/>
</dbReference>
<dbReference type="GO" id="GO:0042026">
    <property type="term" value="P:protein refolding"/>
    <property type="evidence" value="ECO:0007669"/>
    <property type="project" value="TreeGrafter"/>
</dbReference>
<dbReference type="GO" id="GO:0051082">
    <property type="term" value="F:unfolded protein binding"/>
    <property type="evidence" value="ECO:0007669"/>
    <property type="project" value="InterPro"/>
</dbReference>
<dbReference type="InterPro" id="IPR002939">
    <property type="entry name" value="DnaJ_C"/>
</dbReference>
<dbReference type="EMBL" id="AP019368">
    <property type="protein sequence ID" value="BBH51698.1"/>
    <property type="molecule type" value="Genomic_DNA"/>
</dbReference>
<gene>
    <name evidence="3" type="ORF">JCM31447_01150</name>
</gene>
<dbReference type="PANTHER" id="PTHR43096:SF52">
    <property type="entry name" value="DNAJ HOMOLOG 1, MITOCHONDRIAL-RELATED"/>
    <property type="match status" value="1"/>
</dbReference>
<proteinExistence type="predicted"/>
<name>A0A4P2VHF3_FLUSA</name>
<dbReference type="InterPro" id="IPR036869">
    <property type="entry name" value="J_dom_sf"/>
</dbReference>
<dbReference type="KEGG" id="sbf:JCM31447_01150"/>
<dbReference type="AlphaFoldDB" id="A0A4P2VHF3"/>
<keyword evidence="1" id="KW-0143">Chaperone</keyword>
<dbReference type="OrthoDB" id="5289347at2"/>
<dbReference type="PRINTS" id="PR00625">
    <property type="entry name" value="JDOMAIN"/>
</dbReference>
<dbReference type="PROSITE" id="PS00636">
    <property type="entry name" value="DNAJ_1"/>
    <property type="match status" value="1"/>
</dbReference>
<evidence type="ECO:0000313" key="3">
    <source>
        <dbReference type="EMBL" id="BBH51698.1"/>
    </source>
</evidence>
<dbReference type="Gene3D" id="1.10.287.110">
    <property type="entry name" value="DnaJ domain"/>
    <property type="match status" value="1"/>
</dbReference>
<reference evidence="3 4" key="1">
    <citation type="submission" date="2018-12" db="EMBL/GenBank/DDBJ databases">
        <title>Rubrispira sanarue gen. nov., sp., nov., a member of the order Silvanigrellales, isolated from a brackish lake in Hamamatsu Japan.</title>
        <authorList>
            <person name="Maejima Y."/>
            <person name="Iino T."/>
            <person name="Muraguchi Y."/>
            <person name="Fukuda K."/>
            <person name="Nojiri H."/>
            <person name="Ohkuma M."/>
            <person name="Moriuchi R."/>
            <person name="Dohra H."/>
            <person name="Kimbara K."/>
            <person name="Shintani M."/>
        </authorList>
    </citation>
    <scope>NUCLEOTIDE SEQUENCE [LARGE SCALE GENOMIC DNA]</scope>
    <source>
        <strain evidence="3 4">RF1110005</strain>
    </source>
</reference>
<dbReference type="RefSeq" id="WP_130605493.1">
    <property type="nucleotide sequence ID" value="NZ_AP019368.1"/>
</dbReference>
<dbReference type="CDD" id="cd10747">
    <property type="entry name" value="DnaJ_C"/>
    <property type="match status" value="1"/>
</dbReference>
<dbReference type="Gene3D" id="2.60.260.20">
    <property type="entry name" value="Urease metallochaperone UreE, N-terminal domain"/>
    <property type="match status" value="2"/>
</dbReference>
<evidence type="ECO:0000256" key="1">
    <source>
        <dbReference type="ARBA" id="ARBA00023186"/>
    </source>
</evidence>
<sequence length="308" mass="34546">MKYYEILGLNKSASSDDIKKAYRKLAMQYHPDRNPGNKASEEKFKEMSEAYAVLSDPEKKRQYDMLGDTRFSQQQSSGFQEDIFKNMDFESIFKDMGFSGFGGMGGGRFGGFGNRTQNARSGRRGGMRAEPEDYSKYDLEHDLEIGFMDAYNGSERHVSFTLSNGERIDSRIKIPAGIDSGKKLRIRSHGQTAPDGHRGDLYLKVKVMPHPDFVRIDNDIEVPVSVPFSTLCLGGQIEVKTPQGIKNVKIRAGMQSGIKVRLKGLGFPLMNTSENADLYAILSVKVPSESEINQDLKEILEQLQKNGY</sequence>
<dbReference type="Proteomes" id="UP000291236">
    <property type="component" value="Chromosome"/>
</dbReference>
<dbReference type="InterPro" id="IPR008971">
    <property type="entry name" value="HSP40/DnaJ_pept-bd"/>
</dbReference>
<keyword evidence="4" id="KW-1185">Reference proteome</keyword>
<evidence type="ECO:0000259" key="2">
    <source>
        <dbReference type="PROSITE" id="PS50076"/>
    </source>
</evidence>
<dbReference type="InterPro" id="IPR001623">
    <property type="entry name" value="DnaJ_domain"/>
</dbReference>
<protein>
    <submittedName>
        <fullName evidence="3">Integrase</fullName>
    </submittedName>
</protein>
<feature type="domain" description="J" evidence="2">
    <location>
        <begin position="2"/>
        <end position="67"/>
    </location>
</feature>
<dbReference type="InterPro" id="IPR018253">
    <property type="entry name" value="DnaJ_domain_CS"/>
</dbReference>
<organism evidence="3 4">
    <name type="scientific">Fluviispira sanaruensis</name>
    <dbReference type="NCBI Taxonomy" id="2493639"/>
    <lineage>
        <taxon>Bacteria</taxon>
        <taxon>Pseudomonadati</taxon>
        <taxon>Bdellovibrionota</taxon>
        <taxon>Oligoflexia</taxon>
        <taxon>Silvanigrellales</taxon>
        <taxon>Silvanigrellaceae</taxon>
        <taxon>Fluviispira</taxon>
    </lineage>
</organism>
<dbReference type="SUPFAM" id="SSF46565">
    <property type="entry name" value="Chaperone J-domain"/>
    <property type="match status" value="1"/>
</dbReference>
<dbReference type="CDD" id="cd06257">
    <property type="entry name" value="DnaJ"/>
    <property type="match status" value="1"/>
</dbReference>
<evidence type="ECO:0000313" key="4">
    <source>
        <dbReference type="Proteomes" id="UP000291236"/>
    </source>
</evidence>